<dbReference type="InterPro" id="IPR013083">
    <property type="entry name" value="Znf_RING/FYVE/PHD"/>
</dbReference>
<feature type="domain" description="RING-type" evidence="6">
    <location>
        <begin position="66"/>
        <end position="106"/>
    </location>
</feature>
<dbReference type="PANTHER" id="PTHR23041">
    <property type="entry name" value="RING FINGER DOMAIN-CONTAINING"/>
    <property type="match status" value="1"/>
</dbReference>
<dbReference type="PROSITE" id="PS50089">
    <property type="entry name" value="ZF_RING_2"/>
    <property type="match status" value="1"/>
</dbReference>
<name>A0A8H7INL2_9PEZI</name>
<dbReference type="AlphaFoldDB" id="A0A8H7INL2"/>
<dbReference type="SMART" id="SM00184">
    <property type="entry name" value="RING"/>
    <property type="match status" value="1"/>
</dbReference>
<evidence type="ECO:0000313" key="8">
    <source>
        <dbReference type="Proteomes" id="UP000627934"/>
    </source>
</evidence>
<gene>
    <name evidence="7" type="ORF">BFW01_g10199</name>
</gene>
<evidence type="ECO:0000256" key="2">
    <source>
        <dbReference type="ARBA" id="ARBA00022771"/>
    </source>
</evidence>
<accession>A0A8H7INL2</accession>
<dbReference type="Proteomes" id="UP000627934">
    <property type="component" value="Unassembled WGS sequence"/>
</dbReference>
<evidence type="ECO:0000256" key="4">
    <source>
        <dbReference type="PROSITE-ProRule" id="PRU00175"/>
    </source>
</evidence>
<dbReference type="Gene3D" id="3.30.40.10">
    <property type="entry name" value="Zinc/RING finger domain, C3HC4 (zinc finger)"/>
    <property type="match status" value="1"/>
</dbReference>
<evidence type="ECO:0000256" key="3">
    <source>
        <dbReference type="ARBA" id="ARBA00022833"/>
    </source>
</evidence>
<dbReference type="EMBL" id="MDYX01000024">
    <property type="protein sequence ID" value="KAF9628996.1"/>
    <property type="molecule type" value="Genomic_DNA"/>
</dbReference>
<feature type="compositionally biased region" description="Basic residues" evidence="5">
    <location>
        <begin position="1"/>
        <end position="10"/>
    </location>
</feature>
<evidence type="ECO:0000256" key="1">
    <source>
        <dbReference type="ARBA" id="ARBA00022723"/>
    </source>
</evidence>
<reference evidence="7" key="1">
    <citation type="submission" date="2016-08" db="EMBL/GenBank/DDBJ databases">
        <authorList>
            <person name="Yan J."/>
        </authorList>
    </citation>
    <scope>NUCLEOTIDE SEQUENCE</scope>
    <source>
        <strain evidence="7">CSS-01s</strain>
    </source>
</reference>
<dbReference type="PANTHER" id="PTHR23041:SF78">
    <property type="entry name" value="E3 UBIQUITIN-PROTEIN LIGASE RNF4"/>
    <property type="match status" value="1"/>
</dbReference>
<dbReference type="InterPro" id="IPR017907">
    <property type="entry name" value="Znf_RING_CS"/>
</dbReference>
<dbReference type="PROSITE" id="PS00518">
    <property type="entry name" value="ZF_RING_1"/>
    <property type="match status" value="1"/>
</dbReference>
<keyword evidence="3" id="KW-0862">Zinc</keyword>
<proteinExistence type="predicted"/>
<evidence type="ECO:0000259" key="6">
    <source>
        <dbReference type="PROSITE" id="PS50089"/>
    </source>
</evidence>
<sequence length="121" mass="13727">MPSTKKRRTRLSSTTNLRHKKAAKVTKPTKKSKRPDPSPVPTPPPRAIMHAANAHRFATPFETDECPVCLQELETEVAYTVCGHTYCQDCLVQFMKEEKPRCPVCRRELEPSQCCGETVEK</sequence>
<evidence type="ECO:0000256" key="5">
    <source>
        <dbReference type="SAM" id="MobiDB-lite"/>
    </source>
</evidence>
<keyword evidence="1" id="KW-0479">Metal-binding</keyword>
<dbReference type="GO" id="GO:0008270">
    <property type="term" value="F:zinc ion binding"/>
    <property type="evidence" value="ECO:0007669"/>
    <property type="project" value="UniProtKB-KW"/>
</dbReference>
<feature type="region of interest" description="Disordered" evidence="5">
    <location>
        <begin position="1"/>
        <end position="47"/>
    </location>
</feature>
<keyword evidence="2 4" id="KW-0863">Zinc-finger</keyword>
<reference evidence="7" key="2">
    <citation type="journal article" date="2018" name="DNA Res.">
        <title>Comparative genome and transcriptome analyses reveal adaptations to opportunistic infections in woody plant degrading pathogens of Botryosphaeriaceae.</title>
        <authorList>
            <person name="Yan J.Y."/>
            <person name="Zhao W.S."/>
            <person name="Chen Z."/>
            <person name="Xing Q.K."/>
            <person name="Zhang W."/>
            <person name="Chethana K.W.T."/>
            <person name="Xue M.F."/>
            <person name="Xu J.P."/>
            <person name="Phillips A.J.L."/>
            <person name="Wang Y."/>
            <person name="Liu J.H."/>
            <person name="Liu M."/>
            <person name="Zhou Y."/>
            <person name="Jayawardena R.S."/>
            <person name="Manawasinghe I.S."/>
            <person name="Huang J.B."/>
            <person name="Qiao G.H."/>
            <person name="Fu C.Y."/>
            <person name="Guo F.F."/>
            <person name="Dissanayake A.J."/>
            <person name="Peng Y.L."/>
            <person name="Hyde K.D."/>
            <person name="Li X.H."/>
        </authorList>
    </citation>
    <scope>NUCLEOTIDE SEQUENCE</scope>
    <source>
        <strain evidence="7">CSS-01s</strain>
    </source>
</reference>
<protein>
    <recommendedName>
        <fullName evidence="6">RING-type domain-containing protein</fullName>
    </recommendedName>
</protein>
<organism evidence="7 8">
    <name type="scientific">Lasiodiplodia theobromae</name>
    <dbReference type="NCBI Taxonomy" id="45133"/>
    <lineage>
        <taxon>Eukaryota</taxon>
        <taxon>Fungi</taxon>
        <taxon>Dikarya</taxon>
        <taxon>Ascomycota</taxon>
        <taxon>Pezizomycotina</taxon>
        <taxon>Dothideomycetes</taxon>
        <taxon>Dothideomycetes incertae sedis</taxon>
        <taxon>Botryosphaeriales</taxon>
        <taxon>Botryosphaeriaceae</taxon>
        <taxon>Lasiodiplodia</taxon>
    </lineage>
</organism>
<evidence type="ECO:0000313" key="7">
    <source>
        <dbReference type="EMBL" id="KAF9628996.1"/>
    </source>
</evidence>
<feature type="compositionally biased region" description="Pro residues" evidence="5">
    <location>
        <begin position="37"/>
        <end position="46"/>
    </location>
</feature>
<dbReference type="SUPFAM" id="SSF57850">
    <property type="entry name" value="RING/U-box"/>
    <property type="match status" value="1"/>
</dbReference>
<dbReference type="InterPro" id="IPR001841">
    <property type="entry name" value="Znf_RING"/>
</dbReference>
<dbReference type="Pfam" id="PF13923">
    <property type="entry name" value="zf-C3HC4_2"/>
    <property type="match status" value="1"/>
</dbReference>
<feature type="compositionally biased region" description="Basic residues" evidence="5">
    <location>
        <begin position="17"/>
        <end position="33"/>
    </location>
</feature>
<dbReference type="InterPro" id="IPR047134">
    <property type="entry name" value="RNF4"/>
</dbReference>
<comment type="caution">
    <text evidence="7">The sequence shown here is derived from an EMBL/GenBank/DDBJ whole genome shotgun (WGS) entry which is preliminary data.</text>
</comment>